<dbReference type="PIRSF" id="PIRSF017082">
    <property type="entry name" value="YflP"/>
    <property type="match status" value="1"/>
</dbReference>
<evidence type="ECO:0000256" key="2">
    <source>
        <dbReference type="SAM" id="SignalP"/>
    </source>
</evidence>
<dbReference type="PANTHER" id="PTHR42928:SF5">
    <property type="entry name" value="BLR1237 PROTEIN"/>
    <property type="match status" value="1"/>
</dbReference>
<proteinExistence type="inferred from homology"/>
<evidence type="ECO:0000313" key="3">
    <source>
        <dbReference type="EMBL" id="MFC5496165.1"/>
    </source>
</evidence>
<evidence type="ECO:0000256" key="1">
    <source>
        <dbReference type="ARBA" id="ARBA00006987"/>
    </source>
</evidence>
<dbReference type="RefSeq" id="WP_376848196.1">
    <property type="nucleotide sequence ID" value="NZ_JBHSMF010000002.1"/>
</dbReference>
<protein>
    <submittedName>
        <fullName evidence="3">Tripartite tricarboxylate transporter substrate binding protein</fullName>
    </submittedName>
</protein>
<keyword evidence="2" id="KW-0732">Signal</keyword>
<sequence length="322" mass="33871">MLRRSALAAAFLLTAAGLAAAQAAWPTKPITMVVPFPPGGLADIVARPVAEAMSRELGQPVVVENRSGAGGGIGMAFVARAPADGYTVLMSLSSLTVLPEADVVLGRQQMYALNSLRPIARFTADPTVLAVRADAPWKTVKDFVEDAKKRPGAINFGSSGNYGTMHVPMEILSQNAGIKMTHVPFTGAGPAVVALLSGQIDAVSSGPATVLQHVKAGKLRVLAHWGTSRLDALPDVPSLKSAGYDAEYAQWSGLFIPAATPEPIAQRLRAAARTAAMDPKVKDVILNAGSPILYQDTPEFAKYVQADARRMAEVVKKIGRVE</sequence>
<feature type="signal peptide" evidence="2">
    <location>
        <begin position="1"/>
        <end position="21"/>
    </location>
</feature>
<evidence type="ECO:0000313" key="4">
    <source>
        <dbReference type="Proteomes" id="UP001596037"/>
    </source>
</evidence>
<feature type="chain" id="PRO_5046085646" evidence="2">
    <location>
        <begin position="22"/>
        <end position="322"/>
    </location>
</feature>
<gene>
    <name evidence="3" type="ORF">ACFPOE_01345</name>
</gene>
<accession>A0ABW0N897</accession>
<dbReference type="InterPro" id="IPR005064">
    <property type="entry name" value="BUG"/>
</dbReference>
<dbReference type="InterPro" id="IPR042100">
    <property type="entry name" value="Bug_dom1"/>
</dbReference>
<dbReference type="PANTHER" id="PTHR42928">
    <property type="entry name" value="TRICARBOXYLATE-BINDING PROTEIN"/>
    <property type="match status" value="1"/>
</dbReference>
<keyword evidence="4" id="KW-1185">Reference proteome</keyword>
<dbReference type="Gene3D" id="3.40.190.10">
    <property type="entry name" value="Periplasmic binding protein-like II"/>
    <property type="match status" value="1"/>
</dbReference>
<dbReference type="EMBL" id="JBHSMF010000002">
    <property type="protein sequence ID" value="MFC5496165.1"/>
    <property type="molecule type" value="Genomic_DNA"/>
</dbReference>
<dbReference type="Proteomes" id="UP001596037">
    <property type="component" value="Unassembled WGS sequence"/>
</dbReference>
<dbReference type="Gene3D" id="3.40.190.150">
    <property type="entry name" value="Bordetella uptake gene, domain 1"/>
    <property type="match status" value="1"/>
</dbReference>
<comment type="similarity">
    <text evidence="1">Belongs to the UPF0065 (bug) family.</text>
</comment>
<dbReference type="SUPFAM" id="SSF53850">
    <property type="entry name" value="Periplasmic binding protein-like II"/>
    <property type="match status" value="1"/>
</dbReference>
<reference evidence="4" key="1">
    <citation type="journal article" date="2019" name="Int. J. Syst. Evol. Microbiol.">
        <title>The Global Catalogue of Microorganisms (GCM) 10K type strain sequencing project: providing services to taxonomists for standard genome sequencing and annotation.</title>
        <authorList>
            <consortium name="The Broad Institute Genomics Platform"/>
            <consortium name="The Broad Institute Genome Sequencing Center for Infectious Disease"/>
            <person name="Wu L."/>
            <person name="Ma J."/>
        </authorList>
    </citation>
    <scope>NUCLEOTIDE SEQUENCE [LARGE SCALE GENOMIC DNA]</scope>
    <source>
        <strain evidence="4">CCUG 57401</strain>
    </source>
</reference>
<comment type="caution">
    <text evidence="3">The sequence shown here is derived from an EMBL/GenBank/DDBJ whole genome shotgun (WGS) entry which is preliminary data.</text>
</comment>
<dbReference type="Pfam" id="PF03401">
    <property type="entry name" value="TctC"/>
    <property type="match status" value="1"/>
</dbReference>
<organism evidence="3 4">
    <name type="scientific">Caenimonas terrae</name>
    <dbReference type="NCBI Taxonomy" id="696074"/>
    <lineage>
        <taxon>Bacteria</taxon>
        <taxon>Pseudomonadati</taxon>
        <taxon>Pseudomonadota</taxon>
        <taxon>Betaproteobacteria</taxon>
        <taxon>Burkholderiales</taxon>
        <taxon>Comamonadaceae</taxon>
        <taxon>Caenimonas</taxon>
    </lineage>
</organism>
<dbReference type="CDD" id="cd07012">
    <property type="entry name" value="PBP2_Bug_TTT"/>
    <property type="match status" value="1"/>
</dbReference>
<name>A0ABW0N897_9BURK</name>